<dbReference type="CDD" id="cd04301">
    <property type="entry name" value="NAT_SF"/>
    <property type="match status" value="1"/>
</dbReference>
<dbReference type="EMBL" id="DF849116">
    <property type="protein sequence ID" value="GAT55754.1"/>
    <property type="molecule type" value="Genomic_DNA"/>
</dbReference>
<keyword evidence="1" id="KW-0808">Transferase</keyword>
<reference evidence="4" key="1">
    <citation type="submission" date="2014-09" db="EMBL/GenBank/DDBJ databases">
        <title>Genome sequence of the luminous mushroom Mycena chlorophos for searching fungal bioluminescence genes.</title>
        <authorList>
            <person name="Tanaka Y."/>
            <person name="Kasuga D."/>
            <person name="Oba Y."/>
            <person name="Hase S."/>
            <person name="Sato K."/>
            <person name="Oba Y."/>
            <person name="Sakakibara Y."/>
        </authorList>
    </citation>
    <scope>NUCLEOTIDE SEQUENCE</scope>
</reference>
<name>A0ABQ0LXE8_MYCCL</name>
<sequence length="193" mass="22177">MSILRSFVATDLFRFNNVNLDFFTQTYSNSFYLDYLARWPDLCCAQVSPAGRMMGYIFGKAEGSHSDWHGHITILTVAPEYRRLGLATALVQLLERVSDAVYRGFFVDLYVRCTNDLAIGMYEEMGYSVYRRVREYYHSLGGSRGRDEEDAFDMLDTRCLSSSLFRPWTLIIVLSQIPRMTCLQPNVLSVANP</sequence>
<dbReference type="Proteomes" id="UP000815677">
    <property type="component" value="Unassembled WGS sequence"/>
</dbReference>
<keyword evidence="2" id="KW-0012">Acyltransferase</keyword>
<dbReference type="PANTHER" id="PTHR45910">
    <property type="entry name" value="N-ALPHA-ACETYLTRANSFERASE 20"/>
    <property type="match status" value="1"/>
</dbReference>
<dbReference type="InterPro" id="IPR016181">
    <property type="entry name" value="Acyl_CoA_acyltransferase"/>
</dbReference>
<evidence type="ECO:0000256" key="2">
    <source>
        <dbReference type="ARBA" id="ARBA00023315"/>
    </source>
</evidence>
<dbReference type="PROSITE" id="PS51186">
    <property type="entry name" value="GNAT"/>
    <property type="match status" value="1"/>
</dbReference>
<evidence type="ECO:0000256" key="1">
    <source>
        <dbReference type="ARBA" id="ARBA00022679"/>
    </source>
</evidence>
<dbReference type="SUPFAM" id="SSF55729">
    <property type="entry name" value="Acyl-CoA N-acyltransferases (Nat)"/>
    <property type="match status" value="1"/>
</dbReference>
<evidence type="ECO:0000313" key="4">
    <source>
        <dbReference type="EMBL" id="GAT55754.1"/>
    </source>
</evidence>
<dbReference type="InterPro" id="IPR000182">
    <property type="entry name" value="GNAT_dom"/>
</dbReference>
<dbReference type="PANTHER" id="PTHR45910:SF1">
    <property type="entry name" value="N-ALPHA-ACETYLTRANSFERASE 20"/>
    <property type="match status" value="1"/>
</dbReference>
<feature type="domain" description="N-acetyltransferase" evidence="3">
    <location>
        <begin position="2"/>
        <end position="159"/>
    </location>
</feature>
<dbReference type="InterPro" id="IPR051646">
    <property type="entry name" value="NatB_acetyltransferase_subunit"/>
</dbReference>
<gene>
    <name evidence="4" type="ORF">MCHLO_12484</name>
</gene>
<accession>A0ABQ0LXE8</accession>
<proteinExistence type="predicted"/>
<evidence type="ECO:0000313" key="5">
    <source>
        <dbReference type="Proteomes" id="UP000815677"/>
    </source>
</evidence>
<organism evidence="4 5">
    <name type="scientific">Mycena chlorophos</name>
    <name type="common">Agaric fungus</name>
    <name type="synonym">Agaricus chlorophos</name>
    <dbReference type="NCBI Taxonomy" id="658473"/>
    <lineage>
        <taxon>Eukaryota</taxon>
        <taxon>Fungi</taxon>
        <taxon>Dikarya</taxon>
        <taxon>Basidiomycota</taxon>
        <taxon>Agaricomycotina</taxon>
        <taxon>Agaricomycetes</taxon>
        <taxon>Agaricomycetidae</taxon>
        <taxon>Agaricales</taxon>
        <taxon>Marasmiineae</taxon>
        <taxon>Mycenaceae</taxon>
        <taxon>Mycena</taxon>
    </lineage>
</organism>
<protein>
    <recommendedName>
        <fullName evidence="3">N-acetyltransferase domain-containing protein</fullName>
    </recommendedName>
</protein>
<dbReference type="Pfam" id="PF00583">
    <property type="entry name" value="Acetyltransf_1"/>
    <property type="match status" value="1"/>
</dbReference>
<dbReference type="Gene3D" id="3.40.630.30">
    <property type="match status" value="1"/>
</dbReference>
<evidence type="ECO:0000259" key="3">
    <source>
        <dbReference type="PROSITE" id="PS51186"/>
    </source>
</evidence>
<keyword evidence="5" id="KW-1185">Reference proteome</keyword>